<evidence type="ECO:0000313" key="8">
    <source>
        <dbReference type="Proteomes" id="UP001152797"/>
    </source>
</evidence>
<dbReference type="PROSITE" id="PS01159">
    <property type="entry name" value="WW_DOMAIN_1"/>
    <property type="match status" value="1"/>
</dbReference>
<evidence type="ECO:0000256" key="3">
    <source>
        <dbReference type="PROSITE-ProRule" id="PRU00023"/>
    </source>
</evidence>
<dbReference type="EMBL" id="CAMXCT010000624">
    <property type="protein sequence ID" value="CAI3981341.1"/>
    <property type="molecule type" value="Genomic_DNA"/>
</dbReference>
<dbReference type="Pfam" id="PF12796">
    <property type="entry name" value="Ank_2"/>
    <property type="match status" value="1"/>
</dbReference>
<dbReference type="InterPro" id="IPR002110">
    <property type="entry name" value="Ankyrin_rpt"/>
</dbReference>
<evidence type="ECO:0000256" key="4">
    <source>
        <dbReference type="SAM" id="MobiDB-lite"/>
    </source>
</evidence>
<keyword evidence="8" id="KW-1185">Reference proteome</keyword>
<comment type="caution">
    <text evidence="6">The sequence shown here is derived from an EMBL/GenBank/DDBJ whole genome shotgun (WGS) entry which is preliminary data.</text>
</comment>
<feature type="region of interest" description="Disordered" evidence="4">
    <location>
        <begin position="649"/>
        <end position="668"/>
    </location>
</feature>
<feature type="repeat" description="ANK" evidence="3">
    <location>
        <begin position="589"/>
        <end position="621"/>
    </location>
</feature>
<dbReference type="InterPro" id="IPR036020">
    <property type="entry name" value="WW_dom_sf"/>
</dbReference>
<name>A0A9P1BZY3_9DINO</name>
<evidence type="ECO:0000313" key="6">
    <source>
        <dbReference type="EMBL" id="CAI3981341.1"/>
    </source>
</evidence>
<dbReference type="SUPFAM" id="SSF48403">
    <property type="entry name" value="Ankyrin repeat"/>
    <property type="match status" value="1"/>
</dbReference>
<feature type="compositionally biased region" description="Polar residues" evidence="4">
    <location>
        <begin position="717"/>
        <end position="730"/>
    </location>
</feature>
<feature type="region of interest" description="Disordered" evidence="4">
    <location>
        <begin position="283"/>
        <end position="416"/>
    </location>
</feature>
<dbReference type="PROSITE" id="PS50297">
    <property type="entry name" value="ANK_REP_REGION"/>
    <property type="match status" value="1"/>
</dbReference>
<feature type="domain" description="WW" evidence="5">
    <location>
        <begin position="456"/>
        <end position="491"/>
    </location>
</feature>
<keyword evidence="1" id="KW-0677">Repeat</keyword>
<dbReference type="Pfam" id="PF13637">
    <property type="entry name" value="Ank_4"/>
    <property type="match status" value="1"/>
</dbReference>
<dbReference type="InterPro" id="IPR050776">
    <property type="entry name" value="Ank_Repeat/CDKN_Inhibitor"/>
</dbReference>
<dbReference type="EMBL" id="CAMXCT030000624">
    <property type="protein sequence ID" value="CAL4768653.1"/>
    <property type="molecule type" value="Genomic_DNA"/>
</dbReference>
<dbReference type="EMBL" id="CAMXCT020000624">
    <property type="protein sequence ID" value="CAL1134716.1"/>
    <property type="molecule type" value="Genomic_DNA"/>
</dbReference>
<dbReference type="SMART" id="SM00456">
    <property type="entry name" value="WW"/>
    <property type="match status" value="2"/>
</dbReference>
<dbReference type="SUPFAM" id="SSF51045">
    <property type="entry name" value="WW domain"/>
    <property type="match status" value="1"/>
</dbReference>
<feature type="region of interest" description="Disordered" evidence="4">
    <location>
        <begin position="184"/>
        <end position="263"/>
    </location>
</feature>
<reference evidence="7 8" key="2">
    <citation type="submission" date="2024-05" db="EMBL/GenBank/DDBJ databases">
        <authorList>
            <person name="Chen Y."/>
            <person name="Shah S."/>
            <person name="Dougan E. K."/>
            <person name="Thang M."/>
            <person name="Chan C."/>
        </authorList>
    </citation>
    <scope>NUCLEOTIDE SEQUENCE [LARGE SCALE GENOMIC DNA]</scope>
</reference>
<feature type="region of interest" description="Disordered" evidence="4">
    <location>
        <begin position="156"/>
        <end position="175"/>
    </location>
</feature>
<evidence type="ECO:0000313" key="7">
    <source>
        <dbReference type="EMBL" id="CAL4768653.1"/>
    </source>
</evidence>
<evidence type="ECO:0000256" key="2">
    <source>
        <dbReference type="ARBA" id="ARBA00023043"/>
    </source>
</evidence>
<accession>A0A9P1BZY3</accession>
<proteinExistence type="predicted"/>
<dbReference type="PANTHER" id="PTHR24201">
    <property type="entry name" value="ANK_REP_REGION DOMAIN-CONTAINING PROTEIN"/>
    <property type="match status" value="1"/>
</dbReference>
<dbReference type="SMART" id="SM00248">
    <property type="entry name" value="ANK"/>
    <property type="match status" value="4"/>
</dbReference>
<evidence type="ECO:0000256" key="1">
    <source>
        <dbReference type="ARBA" id="ARBA00022737"/>
    </source>
</evidence>
<dbReference type="InterPro" id="IPR001202">
    <property type="entry name" value="WW_dom"/>
</dbReference>
<dbReference type="CDD" id="cd00201">
    <property type="entry name" value="WW"/>
    <property type="match status" value="1"/>
</dbReference>
<reference evidence="6" key="1">
    <citation type="submission" date="2022-10" db="EMBL/GenBank/DDBJ databases">
        <authorList>
            <person name="Chen Y."/>
            <person name="Dougan E. K."/>
            <person name="Chan C."/>
            <person name="Rhodes N."/>
            <person name="Thang M."/>
        </authorList>
    </citation>
    <scope>NUCLEOTIDE SEQUENCE</scope>
</reference>
<feature type="compositionally biased region" description="Low complexity" evidence="4">
    <location>
        <begin position="48"/>
        <end position="57"/>
    </location>
</feature>
<protein>
    <recommendedName>
        <fullName evidence="5">WW domain-containing protein</fullName>
    </recommendedName>
</protein>
<keyword evidence="2 3" id="KW-0040">ANK repeat</keyword>
<evidence type="ECO:0000259" key="5">
    <source>
        <dbReference type="PROSITE" id="PS50020"/>
    </source>
</evidence>
<gene>
    <name evidence="6" type="ORF">C1SCF055_LOCUS9140</name>
</gene>
<feature type="repeat" description="ANK" evidence="3">
    <location>
        <begin position="556"/>
        <end position="588"/>
    </location>
</feature>
<dbReference type="OrthoDB" id="408954at2759"/>
<dbReference type="InterPro" id="IPR036770">
    <property type="entry name" value="Ankyrin_rpt-contain_sf"/>
</dbReference>
<feature type="domain" description="WW" evidence="5">
    <location>
        <begin position="426"/>
        <end position="454"/>
    </location>
</feature>
<feature type="compositionally biased region" description="Low complexity" evidence="4">
    <location>
        <begin position="381"/>
        <end position="394"/>
    </location>
</feature>
<feature type="region of interest" description="Disordered" evidence="4">
    <location>
        <begin position="48"/>
        <end position="97"/>
    </location>
</feature>
<feature type="region of interest" description="Disordered" evidence="4">
    <location>
        <begin position="712"/>
        <end position="734"/>
    </location>
</feature>
<dbReference type="PROSITE" id="PS50020">
    <property type="entry name" value="WW_DOMAIN_2"/>
    <property type="match status" value="2"/>
</dbReference>
<dbReference type="AlphaFoldDB" id="A0A9P1BZY3"/>
<organism evidence="6">
    <name type="scientific">Cladocopium goreaui</name>
    <dbReference type="NCBI Taxonomy" id="2562237"/>
    <lineage>
        <taxon>Eukaryota</taxon>
        <taxon>Sar</taxon>
        <taxon>Alveolata</taxon>
        <taxon>Dinophyceae</taxon>
        <taxon>Suessiales</taxon>
        <taxon>Symbiodiniaceae</taxon>
        <taxon>Cladocopium</taxon>
    </lineage>
</organism>
<dbReference type="Gene3D" id="2.20.70.10">
    <property type="match status" value="1"/>
</dbReference>
<sequence length="787" mass="85859">MLLKASNAPTASALAAAAAVRAVQTATQLPNAVAEASAGTPLERLATSSMAATAPSPGTKGPRAPEFFSIADKDDDSPPTSPRNFNTIPLDGSARSGEVGERPLEKLISKGGLTEKELRDFEEIQASFDQFRARQTEVERSVNHLLQRLNRRIQVPSSVASSECGDASDADSLGRTEDGLSFLDSCLGSRPGTPLSANSPLESPRDRISLPLGLPSMPSMPSIPASGSGLNDGARRFDGTNPRGSESGDLRPSRAAPVMADKEAKAWVQEDLQQEVKSLAAPGWQQPEEDLQQEVKSLAAPSWQQPEEDLQQEVKSLAAPSWQQPEAVSTALAESSREGVEELEGAGTEQTVPRRTAWPLLETSGSEQVQEVAPHETRLASSPGGSISPSSPVPAHTEHDRLPQFGSPGVCDETDAEEPDLANWYGWTVVATAEGRLFFFHQVRQQSQWHQPAELNPILGVWKEARDEQGSHVTFWRNDLLRISLWKDPRETSNIFQAAMDGNLFFLKLYSQVSGDLDCTDHRKCSALHYACAGGSAPSTLFLLQQRAMVDRGDVTSTTPLMLACRYGYAGVLKVLLDAQANPCIADHQGQAPLHQAADLGQLDCLHLLLLCGAQAQQRNYQGETALDIAQRKRHLNCLTLLRRHDQFAEHDRPPMSQGPYDFSESKSATDKAAGLTPWAADETESAPWVSAYQEVAANDLIGFPDRYPRYPEIEADSSSDNSDQYTEATDTPRHYRPEAGLLSTLRRRLFPIQADLGLPNRFRFNKATQQWELPSGEADVYELSRC</sequence>
<dbReference type="PROSITE" id="PS50088">
    <property type="entry name" value="ANK_REPEAT"/>
    <property type="match status" value="2"/>
</dbReference>
<dbReference type="Proteomes" id="UP001152797">
    <property type="component" value="Unassembled WGS sequence"/>
</dbReference>
<dbReference type="Gene3D" id="1.25.40.20">
    <property type="entry name" value="Ankyrin repeat-containing domain"/>
    <property type="match status" value="1"/>
</dbReference>
<feature type="compositionally biased region" description="Low complexity" evidence="4">
    <location>
        <begin position="209"/>
        <end position="229"/>
    </location>
</feature>
<dbReference type="PANTHER" id="PTHR24201:SF15">
    <property type="entry name" value="ANKYRIN REPEAT DOMAIN-CONTAINING PROTEIN 66"/>
    <property type="match status" value="1"/>
</dbReference>